<name>A0A3A9ZQ27_9ACTN</name>
<evidence type="ECO:0000313" key="5">
    <source>
        <dbReference type="Proteomes" id="UP000281726"/>
    </source>
</evidence>
<dbReference type="InterPro" id="IPR052025">
    <property type="entry name" value="Xyloglucanase_GH74"/>
</dbReference>
<protein>
    <recommendedName>
        <fullName evidence="3">Sortilin N-terminal domain-containing protein</fullName>
    </recommendedName>
</protein>
<feature type="domain" description="Sortilin N-terminal" evidence="3">
    <location>
        <begin position="172"/>
        <end position="295"/>
    </location>
</feature>
<organism evidence="4 5">
    <name type="scientific">Micromonospora endolithica</name>
    <dbReference type="NCBI Taxonomy" id="230091"/>
    <lineage>
        <taxon>Bacteria</taxon>
        <taxon>Bacillati</taxon>
        <taxon>Actinomycetota</taxon>
        <taxon>Actinomycetes</taxon>
        <taxon>Micromonosporales</taxon>
        <taxon>Micromonosporaceae</taxon>
        <taxon>Micromonospora</taxon>
    </lineage>
</organism>
<keyword evidence="1" id="KW-0677">Repeat</keyword>
<dbReference type="GO" id="GO:0010411">
    <property type="term" value="P:xyloglucan metabolic process"/>
    <property type="evidence" value="ECO:0007669"/>
    <property type="project" value="TreeGrafter"/>
</dbReference>
<dbReference type="Proteomes" id="UP000281726">
    <property type="component" value="Unassembled WGS sequence"/>
</dbReference>
<dbReference type="InterPro" id="IPR015943">
    <property type="entry name" value="WD40/YVTN_repeat-like_dom_sf"/>
</dbReference>
<dbReference type="EMBL" id="RBAK01000002">
    <property type="protein sequence ID" value="RKN49587.1"/>
    <property type="molecule type" value="Genomic_DNA"/>
</dbReference>
<dbReference type="Gene3D" id="2.130.10.10">
    <property type="entry name" value="YVTN repeat-like/Quinoprotein amine dehydrogenase"/>
    <property type="match status" value="5"/>
</dbReference>
<reference evidence="4 5" key="1">
    <citation type="journal article" date="2004" name="Syst. Appl. Microbiol.">
        <title>Cryptoendolithic actinomycetes from antarctic sandstone rock samples: Micromonospora endolithica sp. nov. and two isolates related to Micromonospora coerulea Jensen 1932.</title>
        <authorList>
            <person name="Hirsch P."/>
            <person name="Mevs U."/>
            <person name="Kroppenstedt R.M."/>
            <person name="Schumann P."/>
            <person name="Stackebrandt E."/>
        </authorList>
    </citation>
    <scope>NUCLEOTIDE SEQUENCE [LARGE SCALE GENOMIC DNA]</scope>
    <source>
        <strain evidence="4 5">JCM 12677</strain>
    </source>
</reference>
<dbReference type="PANTHER" id="PTHR43739">
    <property type="entry name" value="XYLOGLUCANASE (EUROFUNG)"/>
    <property type="match status" value="1"/>
</dbReference>
<keyword evidence="5" id="KW-1185">Reference proteome</keyword>
<dbReference type="Pfam" id="PF15902">
    <property type="entry name" value="Sortilin-Vps10"/>
    <property type="match status" value="1"/>
</dbReference>
<sequence>MVGAVTAVAALTAATTLVHLAGVPPLPVAVEEEENPAAPAEWMWAQRANADGSIPATAYEEALAQSRTLENATRRGDPQLTGVRWRQLGPTNIGGRLIDVVLDPTRPGTVYVAAGTGGVWRSTDGGATLTSVWSDDLPQSMGALAVAPDGTLYAGTGEPDHGGGGSYYGTGLYRSTDGGATWTSLGLTETGAIGRIRIDPTDPRRIVVAAQGRLFDTGGDRGVFLTTDGGGTWKRVLDGLNDSTGAIDVAINPADPDILLAAMWDKLRYPDGREYGGPGSGLHRSTDGGATWTRIGAPLPAAESEPGRIGVAFATDRPTRAYAITNDRIGNLTGFFVSDDAGATWTRRTAGEPALDAADGGFAWWFGRLWVDPADADHVFSAGVPLMESHDGGQTWVTGQGIHVDQHAMAWDPHNPGRVYVGNDGGLYWNDQGGNVIGTWTAASVQPYMQFYSMDVSTQDRSRASGGTQDNGSLRSWGGADWNLYRGGDGMMNRINPVDQDNVYACSQNGGCARSDDGGDTMTSIRSRFAGTRFNWVAPLEIAQGAPDTVYFGSNVLNRSDDRGRTWRAVSPDLTGGPTPRNATSYATITTIGIAPTDEDTVYVGTDDGHLSVTRDGGATWTRATDPDLPDRWVTRVTVDPGNPAVAWVTYSGFRWESETQPHVLMTTDGGASWRDVSGNLPQAPVNDVIRHPTKRGWLYVGTDMGVFFSPNLGRTWLQVGASFPAVPVQDLHFHAPTKTLFAATFGRGILYAPISG</sequence>
<dbReference type="OrthoDB" id="9764804at2"/>
<feature type="chain" id="PRO_5038842043" description="Sortilin N-terminal domain-containing protein" evidence="2">
    <location>
        <begin position="22"/>
        <end position="757"/>
    </location>
</feature>
<evidence type="ECO:0000259" key="3">
    <source>
        <dbReference type="Pfam" id="PF15902"/>
    </source>
</evidence>
<dbReference type="PANTHER" id="PTHR43739:SF5">
    <property type="entry name" value="EXO-ALPHA-SIALIDASE"/>
    <property type="match status" value="1"/>
</dbReference>
<comment type="caution">
    <text evidence="4">The sequence shown here is derived from an EMBL/GenBank/DDBJ whole genome shotgun (WGS) entry which is preliminary data.</text>
</comment>
<evidence type="ECO:0000256" key="2">
    <source>
        <dbReference type="SAM" id="SignalP"/>
    </source>
</evidence>
<accession>A0A3A9ZQ27</accession>
<feature type="signal peptide" evidence="2">
    <location>
        <begin position="1"/>
        <end position="21"/>
    </location>
</feature>
<evidence type="ECO:0000313" key="4">
    <source>
        <dbReference type="EMBL" id="RKN49587.1"/>
    </source>
</evidence>
<dbReference type="AlphaFoldDB" id="A0A3A9ZQ27"/>
<evidence type="ECO:0000256" key="1">
    <source>
        <dbReference type="ARBA" id="ARBA00022737"/>
    </source>
</evidence>
<dbReference type="InterPro" id="IPR031778">
    <property type="entry name" value="Sortilin_N"/>
</dbReference>
<proteinExistence type="predicted"/>
<gene>
    <name evidence="4" type="ORF">D7223_08970</name>
</gene>
<dbReference type="CDD" id="cd15482">
    <property type="entry name" value="Sialidase_non-viral"/>
    <property type="match status" value="2"/>
</dbReference>
<keyword evidence="2" id="KW-0732">Signal</keyword>
<dbReference type="SUPFAM" id="SSF110296">
    <property type="entry name" value="Oligoxyloglucan reducing end-specific cellobiohydrolase"/>
    <property type="match status" value="3"/>
</dbReference>